<dbReference type="Pfam" id="PF05016">
    <property type="entry name" value="ParE_toxin"/>
    <property type="match status" value="1"/>
</dbReference>
<dbReference type="InterPro" id="IPR007712">
    <property type="entry name" value="RelE/ParE_toxin"/>
</dbReference>
<evidence type="ECO:0000256" key="2">
    <source>
        <dbReference type="ARBA" id="ARBA00022649"/>
    </source>
</evidence>
<comment type="similarity">
    <text evidence="1">Belongs to the RelE toxin family.</text>
</comment>
<dbReference type="NCBIfam" id="TIGR02385">
    <property type="entry name" value="RelE_StbE"/>
    <property type="match status" value="1"/>
</dbReference>
<evidence type="ECO:0008006" key="5">
    <source>
        <dbReference type="Google" id="ProtNLM"/>
    </source>
</evidence>
<dbReference type="eggNOG" id="COG3668">
    <property type="taxonomic scope" value="Bacteria"/>
</dbReference>
<dbReference type="EMBL" id="FP565575">
    <property type="protein sequence ID" value="CBE69076.1"/>
    <property type="molecule type" value="Genomic_DNA"/>
</dbReference>
<proteinExistence type="inferred from homology"/>
<dbReference type="Gene3D" id="3.30.2310.20">
    <property type="entry name" value="RelE-like"/>
    <property type="match status" value="1"/>
</dbReference>
<dbReference type="HOGENOM" id="CLU_147162_11_1_0"/>
<protein>
    <recommendedName>
        <fullName evidence="5">Addiction module toxin, RelE/StbE family</fullName>
    </recommendedName>
</protein>
<evidence type="ECO:0000256" key="1">
    <source>
        <dbReference type="ARBA" id="ARBA00006226"/>
    </source>
</evidence>
<reference evidence="3 4" key="1">
    <citation type="journal article" date="2010" name="Nature">
        <title>Nitrite-driven anaerobic methane oxidation by oxygenic bacteria.</title>
        <authorList>
            <person name="Ettwig K.F."/>
            <person name="Butler M.K."/>
            <person name="Le Paslier D."/>
            <person name="Pelletier E."/>
            <person name="Mangenot S."/>
            <person name="Kuypers M.M.M."/>
            <person name="Schreiber F."/>
            <person name="Dutilh B.E."/>
            <person name="Zedelius J."/>
            <person name="de Beer D."/>
            <person name="Gloerich J."/>
            <person name="Wessels H.J.C.T."/>
            <person name="van Allen T."/>
            <person name="Luesken F."/>
            <person name="Wu M."/>
            <person name="van de Pas-Schoonen K.T."/>
            <person name="Op den Camp H.J.M."/>
            <person name="Janssen-Megens E.M."/>
            <person name="Francoijs K-J."/>
            <person name="Stunnenberg H."/>
            <person name="Weissenbach J."/>
            <person name="Jetten M.S.M."/>
            <person name="Strous M."/>
        </authorList>
    </citation>
    <scope>NUCLEOTIDE SEQUENCE [LARGE SCALE GENOMIC DNA]</scope>
</reference>
<sequence length="92" mass="10571">MRIRWLSRAVEDLAHLHAYIAQDNPEAAASEVDKVVEAVKRLEDHPASGRPGRVPGTRELVLARYIVAYRVKEQVVQILRILHAARKWPEHF</sequence>
<accession>D5MH45</accession>
<dbReference type="InterPro" id="IPR051803">
    <property type="entry name" value="TA_system_RelE-like_toxin"/>
</dbReference>
<dbReference type="InterPro" id="IPR035093">
    <property type="entry name" value="RelE/ParE_toxin_dom_sf"/>
</dbReference>
<dbReference type="STRING" id="671143.DAMO_2026"/>
<dbReference type="Proteomes" id="UP000006898">
    <property type="component" value="Chromosome"/>
</dbReference>
<evidence type="ECO:0000313" key="3">
    <source>
        <dbReference type="EMBL" id="CBE69076.1"/>
    </source>
</evidence>
<evidence type="ECO:0000313" key="4">
    <source>
        <dbReference type="Proteomes" id="UP000006898"/>
    </source>
</evidence>
<dbReference type="AlphaFoldDB" id="D5MH45"/>
<dbReference type="PANTHER" id="PTHR33755">
    <property type="entry name" value="TOXIN PARE1-RELATED"/>
    <property type="match status" value="1"/>
</dbReference>
<name>D5MH45_METO1</name>
<dbReference type="PATRIC" id="fig|671143.5.peg.1787"/>
<organism evidence="3 4">
    <name type="scientific">Methylomirabilis oxygeniifera</name>
    <dbReference type="NCBI Taxonomy" id="671143"/>
    <lineage>
        <taxon>Bacteria</taxon>
        <taxon>Candidatus Methylomirabilota</taxon>
        <taxon>Candidatus Methylomirabilia</taxon>
        <taxon>Candidatus Methylomirabilales</taxon>
        <taxon>Candidatus Methylomirabilaceae</taxon>
        <taxon>Candidatus Methylomirabilis</taxon>
    </lineage>
</organism>
<keyword evidence="2" id="KW-1277">Toxin-antitoxin system</keyword>
<gene>
    <name evidence="3" type="ORF">DAMO_2026</name>
</gene>
<dbReference type="KEGG" id="mox:DAMO_2026"/>